<evidence type="ECO:0000256" key="1">
    <source>
        <dbReference type="ARBA" id="ARBA00022679"/>
    </source>
</evidence>
<comment type="function">
    <text evidence="3">Catalyzes the amidotransfer (transamidation) of the octanoyl moiety from octanoyl-GcvH to the lipoyl domain of the E2 subunit of lipoate-dependent enzymes.</text>
</comment>
<dbReference type="OrthoDB" id="2080934at2"/>
<comment type="catalytic activity">
    <reaction evidence="3">
        <text>N(6)-octanoyl-L-lysyl-[glycine-cleavage complex H protein] + L-lysyl-[lipoyl-carrier protein] = N(6)-octanoyl-L-lysyl-[lipoyl-carrier protein] + L-lysyl-[glycine-cleavage complex H protein]</text>
        <dbReference type="Rhea" id="RHEA:20213"/>
        <dbReference type="Rhea" id="RHEA-COMP:10500"/>
        <dbReference type="Rhea" id="RHEA-COMP:10501"/>
        <dbReference type="Rhea" id="RHEA-COMP:10503"/>
        <dbReference type="Rhea" id="RHEA-COMP:10504"/>
        <dbReference type="ChEBI" id="CHEBI:29969"/>
        <dbReference type="ChEBI" id="CHEBI:78809"/>
        <dbReference type="EC" id="2.3.1.204"/>
    </reaction>
</comment>
<comment type="similarity">
    <text evidence="3">Belongs to the octanoyltransferase LipL family.</text>
</comment>
<evidence type="ECO:0000259" key="4">
    <source>
        <dbReference type="PROSITE" id="PS51733"/>
    </source>
</evidence>
<sequence length="279" mass="31143">MTETHSYFNDYTQPYLLYDKLPADYSEHRFAPFALTDAFIKEAGEKKQPILHFWQTDPLIILGMMDTKLPFLSDALTAFASGGYDYLVRNSGGLAVVSDSGVLNFSMIFPEGEERLSIDEAYSRIHHVVQTAFSRYNKTVDAYEIADSYCPGEFDLSIEGKKIAGIAQRRIRGGIAVMIYLSVSGDQTHRAEMIREFYTKGLDGSETRWSFPAVNPNVMTTLEDALGVSLTIEETKQHLLSVFTQAGVTLVQGDMTASIASAYDEGLQKMITRNDKLLP</sequence>
<dbReference type="AlphaFoldDB" id="A0A1G8XZ76"/>
<dbReference type="STRING" id="426701.SAMN04488098_100822"/>
<dbReference type="Gene3D" id="3.30.930.10">
    <property type="entry name" value="Bira Bifunctional Protein, Domain 2"/>
    <property type="match status" value="1"/>
</dbReference>
<organism evidence="5 6">
    <name type="scientific">Alkalibacterium thalassium</name>
    <dbReference type="NCBI Taxonomy" id="426701"/>
    <lineage>
        <taxon>Bacteria</taxon>
        <taxon>Bacillati</taxon>
        <taxon>Bacillota</taxon>
        <taxon>Bacilli</taxon>
        <taxon>Lactobacillales</taxon>
        <taxon>Carnobacteriaceae</taxon>
        <taxon>Alkalibacterium</taxon>
    </lineage>
</organism>
<dbReference type="EC" id="2.3.1.204" evidence="3"/>
<accession>A0A1G8XZ76</accession>
<dbReference type="RefSeq" id="WP_091265458.1">
    <property type="nucleotide sequence ID" value="NZ_FNFK01000008.1"/>
</dbReference>
<keyword evidence="6" id="KW-1185">Reference proteome</keyword>
<gene>
    <name evidence="3" type="primary">lipL</name>
    <name evidence="5" type="ORF">SAMN04488098_100822</name>
</gene>
<dbReference type="PROSITE" id="PS51733">
    <property type="entry name" value="BPL_LPL_CATALYTIC"/>
    <property type="match status" value="1"/>
</dbReference>
<dbReference type="InterPro" id="IPR024897">
    <property type="entry name" value="LipL"/>
</dbReference>
<dbReference type="HAMAP" id="MF_02119">
    <property type="entry name" value="LipL"/>
    <property type="match status" value="1"/>
</dbReference>
<reference evidence="6" key="1">
    <citation type="submission" date="2016-10" db="EMBL/GenBank/DDBJ databases">
        <authorList>
            <person name="Varghese N."/>
            <person name="Submissions S."/>
        </authorList>
    </citation>
    <scope>NUCLEOTIDE SEQUENCE [LARGE SCALE GENOMIC DNA]</scope>
    <source>
        <strain evidence="6">DSM 19181</strain>
    </source>
</reference>
<proteinExistence type="inferred from homology"/>
<protein>
    <recommendedName>
        <fullName evidence="3">Octanoyl-[GcvH]:protein N-octanoyltransferase</fullName>
        <ecNumber evidence="3">2.3.1.204</ecNumber>
    </recommendedName>
    <alternativeName>
        <fullName evidence="3">Octanoyl-[GcvH]:E2 amidotransferase</fullName>
    </alternativeName>
</protein>
<dbReference type="GO" id="GO:0033819">
    <property type="term" value="F:lipoyl(octanoyl) transferase activity"/>
    <property type="evidence" value="ECO:0007669"/>
    <property type="project" value="InterPro"/>
</dbReference>
<dbReference type="InterPro" id="IPR045864">
    <property type="entry name" value="aa-tRNA-synth_II/BPL/LPL"/>
</dbReference>
<dbReference type="PANTHER" id="PTHR43679:SF2">
    <property type="entry name" value="OCTANOYL-[GCVH]:PROTEIN N-OCTANOYLTRANSFERASE"/>
    <property type="match status" value="1"/>
</dbReference>
<comment type="pathway">
    <text evidence="3">Protein modification; protein lipoylation via endogenous pathway; protein N(6)-(lipoyl)lysine from octanoyl-[acyl-carrier-protein].</text>
</comment>
<dbReference type="Pfam" id="PF21948">
    <property type="entry name" value="LplA-B_cat"/>
    <property type="match status" value="1"/>
</dbReference>
<dbReference type="InterPro" id="IPR004143">
    <property type="entry name" value="BPL_LPL_catalytic"/>
</dbReference>
<dbReference type="EMBL" id="FNFK01000008">
    <property type="protein sequence ID" value="SDJ95803.1"/>
    <property type="molecule type" value="Genomic_DNA"/>
</dbReference>
<dbReference type="SUPFAM" id="SSF55681">
    <property type="entry name" value="Class II aaRS and biotin synthetases"/>
    <property type="match status" value="1"/>
</dbReference>
<dbReference type="CDD" id="cd16443">
    <property type="entry name" value="LplA"/>
    <property type="match status" value="1"/>
</dbReference>
<evidence type="ECO:0000313" key="6">
    <source>
        <dbReference type="Proteomes" id="UP000199433"/>
    </source>
</evidence>
<dbReference type="InterPro" id="IPR050664">
    <property type="entry name" value="Octanoyltrans_LipM/LipL"/>
</dbReference>
<feature type="site" description="Lowers pKa of active site Cys" evidence="3">
    <location>
        <position position="162"/>
    </location>
</feature>
<feature type="domain" description="BPL/LPL catalytic" evidence="4">
    <location>
        <begin position="45"/>
        <end position="230"/>
    </location>
</feature>
<comment type="miscellaneous">
    <text evidence="3">The reaction proceeds via a thioester-linked acyl-enzyme intermediate.</text>
</comment>
<evidence type="ECO:0000256" key="2">
    <source>
        <dbReference type="ARBA" id="ARBA00023315"/>
    </source>
</evidence>
<dbReference type="GO" id="GO:0009107">
    <property type="term" value="P:lipoate biosynthetic process"/>
    <property type="evidence" value="ECO:0007669"/>
    <property type="project" value="UniProtKB-UniRule"/>
</dbReference>
<keyword evidence="1 3" id="KW-0808">Transferase</keyword>
<keyword evidence="2 3" id="KW-0012">Acyltransferase</keyword>
<dbReference type="PANTHER" id="PTHR43679">
    <property type="entry name" value="OCTANOYLTRANSFERASE LIPM-RELATED"/>
    <property type="match status" value="1"/>
</dbReference>
<dbReference type="GO" id="GO:0009249">
    <property type="term" value="P:protein lipoylation"/>
    <property type="evidence" value="ECO:0007669"/>
    <property type="project" value="UniProtKB-UniRule"/>
</dbReference>
<name>A0A1G8XZ76_9LACT</name>
<dbReference type="Proteomes" id="UP000199433">
    <property type="component" value="Unassembled WGS sequence"/>
</dbReference>
<evidence type="ECO:0000313" key="5">
    <source>
        <dbReference type="EMBL" id="SDJ95803.1"/>
    </source>
</evidence>
<feature type="active site" description="Acyl-thioester intermediate" evidence="3">
    <location>
        <position position="150"/>
    </location>
</feature>
<evidence type="ECO:0000256" key="3">
    <source>
        <dbReference type="HAMAP-Rule" id="MF_02119"/>
    </source>
</evidence>